<dbReference type="Proteomes" id="UP001208651">
    <property type="component" value="Unassembled WGS sequence"/>
</dbReference>
<sequence length="228" mass="25739">MIKRMVVLACSYRPGGKCVAGIEIINNNQCNGWIRPVCSTGEGQVHDLDRLCVNGSYAKKLSIVDVDIHGSQNHPMQRENFLFTHGAKWTHVGIYSSTHQHLTPFLETPATLWENGVHSTNGLNDKVPVGIVNGTRQSLYFIKPTKLFIHIGTEGEDFGTPRRKVRARFFYNNVEYMFSLMDTNILDEFNNHQNGEYEISDAYMTVSLAGEHLKHFWKIAAAIIRVGS</sequence>
<dbReference type="RefSeq" id="WP_263686229.1">
    <property type="nucleotide sequence ID" value="NZ_JAJVCY010000060.1"/>
</dbReference>
<evidence type="ECO:0000313" key="2">
    <source>
        <dbReference type="EMBL" id="MCV3290514.1"/>
    </source>
</evidence>
<dbReference type="InterPro" id="IPR054335">
    <property type="entry name" value="DuOB_dom"/>
</dbReference>
<evidence type="ECO:0000313" key="3">
    <source>
        <dbReference type="Proteomes" id="UP001208651"/>
    </source>
</evidence>
<dbReference type="AlphaFoldDB" id="A0AAW5RP46"/>
<proteinExistence type="predicted"/>
<dbReference type="Pfam" id="PF22557">
    <property type="entry name" value="DuOB"/>
    <property type="match status" value="1"/>
</dbReference>
<gene>
    <name evidence="2" type="ORF">LZT28_20160</name>
</gene>
<accession>A0AAW5RP46</accession>
<dbReference type="EMBL" id="JAJVCY010000060">
    <property type="protein sequence ID" value="MCV3290514.1"/>
    <property type="molecule type" value="Genomic_DNA"/>
</dbReference>
<reference evidence="2" key="1">
    <citation type="submission" date="2022-01" db="EMBL/GenBank/DDBJ databases">
        <title>Comparison of Fish pathogen Aeromonas spp.</title>
        <authorList>
            <person name="Dubey S."/>
            <person name="Sorum H."/>
            <person name="Munangandu H.M."/>
        </authorList>
    </citation>
    <scope>NUCLEOTIDE SEQUENCE</scope>
    <source>
        <strain evidence="2">SD/21-15</strain>
    </source>
</reference>
<protein>
    <recommendedName>
        <fullName evidence="1">Dual OB-containing domain-containing protein</fullName>
    </recommendedName>
</protein>
<organism evidence="2 3">
    <name type="scientific">Aeromonas media</name>
    <dbReference type="NCBI Taxonomy" id="651"/>
    <lineage>
        <taxon>Bacteria</taxon>
        <taxon>Pseudomonadati</taxon>
        <taxon>Pseudomonadota</taxon>
        <taxon>Gammaproteobacteria</taxon>
        <taxon>Aeromonadales</taxon>
        <taxon>Aeromonadaceae</taxon>
        <taxon>Aeromonas</taxon>
    </lineage>
</organism>
<comment type="caution">
    <text evidence="2">The sequence shown here is derived from an EMBL/GenBank/DDBJ whole genome shotgun (WGS) entry which is preliminary data.</text>
</comment>
<feature type="domain" description="Dual OB-containing" evidence="1">
    <location>
        <begin position="3"/>
        <end position="223"/>
    </location>
</feature>
<evidence type="ECO:0000259" key="1">
    <source>
        <dbReference type="Pfam" id="PF22557"/>
    </source>
</evidence>
<name>A0AAW5RP46_AERME</name>